<dbReference type="PROSITE" id="PS51191">
    <property type="entry name" value="FEMABX"/>
    <property type="match status" value="1"/>
</dbReference>
<evidence type="ECO:0000313" key="3">
    <source>
        <dbReference type="Proteomes" id="UP000784435"/>
    </source>
</evidence>
<dbReference type="GO" id="GO:0016755">
    <property type="term" value="F:aminoacyltransferase activity"/>
    <property type="evidence" value="ECO:0007669"/>
    <property type="project" value="InterPro"/>
</dbReference>
<dbReference type="InterPro" id="IPR038740">
    <property type="entry name" value="BioF2-like_GNAT_dom"/>
</dbReference>
<dbReference type="Proteomes" id="UP000784435">
    <property type="component" value="Unassembled WGS sequence"/>
</dbReference>
<dbReference type="Pfam" id="PF13480">
    <property type="entry name" value="Acetyltransf_6"/>
    <property type="match status" value="1"/>
</dbReference>
<sequence length="230" mass="25058">WADVRSTVRRGVGKARAAGLTVALDTDGSRLTDFLRIYDETMDRVGAVGRFRFTGEAFERMHAALPGRFAYVYSMHEDEPVAVELMLHSDTTGYFHLGGTRTEALPLYASVHVHWEAIAHAWRSGLSEYVLTGGVTNTREDSLLRFKRNFAPQGEALYLTGERIFDTDAYDRLTGLAPTAEGVESDGAAGGFFPAYRAPHHPAACRWCGPTGSAPDGVPDAASAPAEVHR</sequence>
<dbReference type="EMBL" id="DYUK01000256">
    <property type="protein sequence ID" value="HJG81063.1"/>
    <property type="molecule type" value="Genomic_DNA"/>
</dbReference>
<accession>A0A921MFB1</accession>
<feature type="domain" description="BioF2-like acetyltransferase" evidence="1">
    <location>
        <begin position="3"/>
        <end position="136"/>
    </location>
</feature>
<evidence type="ECO:0000313" key="2">
    <source>
        <dbReference type="EMBL" id="HJG81063.1"/>
    </source>
</evidence>
<dbReference type="InterPro" id="IPR003447">
    <property type="entry name" value="FEMABX"/>
</dbReference>
<dbReference type="Gene3D" id="3.40.630.30">
    <property type="match status" value="1"/>
</dbReference>
<proteinExistence type="predicted"/>
<reference evidence="2" key="1">
    <citation type="journal article" date="2021" name="PeerJ">
        <title>Extensive microbial diversity within the chicken gut microbiome revealed by metagenomics and culture.</title>
        <authorList>
            <person name="Gilroy R."/>
            <person name="Ravi A."/>
            <person name="Getino M."/>
            <person name="Pursley I."/>
            <person name="Horton D.L."/>
            <person name="Alikhan N.F."/>
            <person name="Baker D."/>
            <person name="Gharbi K."/>
            <person name="Hall N."/>
            <person name="Watson M."/>
            <person name="Adriaenssens E.M."/>
            <person name="Foster-Nyarko E."/>
            <person name="Jarju S."/>
            <person name="Secka A."/>
            <person name="Antonio M."/>
            <person name="Oren A."/>
            <person name="Chaudhuri R.R."/>
            <person name="La Ragione R."/>
            <person name="Hildebrand F."/>
            <person name="Pallen M.J."/>
        </authorList>
    </citation>
    <scope>NUCLEOTIDE SEQUENCE</scope>
    <source>
        <strain evidence="2">ChiGjej5B5-7349</strain>
    </source>
</reference>
<organism evidence="2 3">
    <name type="scientific">Brevibacterium senegalense</name>
    <dbReference type="NCBI Taxonomy" id="1033736"/>
    <lineage>
        <taxon>Bacteria</taxon>
        <taxon>Bacillati</taxon>
        <taxon>Actinomycetota</taxon>
        <taxon>Actinomycetes</taxon>
        <taxon>Micrococcales</taxon>
        <taxon>Brevibacteriaceae</taxon>
        <taxon>Brevibacterium</taxon>
    </lineage>
</organism>
<dbReference type="SUPFAM" id="SSF55729">
    <property type="entry name" value="Acyl-CoA N-acyltransferases (Nat)"/>
    <property type="match status" value="1"/>
</dbReference>
<evidence type="ECO:0000259" key="1">
    <source>
        <dbReference type="Pfam" id="PF13480"/>
    </source>
</evidence>
<comment type="caution">
    <text evidence="2">The sequence shown here is derived from an EMBL/GenBank/DDBJ whole genome shotgun (WGS) entry which is preliminary data.</text>
</comment>
<dbReference type="GO" id="GO:0044038">
    <property type="term" value="P:cell wall macromolecule biosynthetic process"/>
    <property type="evidence" value="ECO:0007669"/>
    <property type="project" value="InterPro"/>
</dbReference>
<feature type="non-terminal residue" evidence="2">
    <location>
        <position position="1"/>
    </location>
</feature>
<dbReference type="InterPro" id="IPR016181">
    <property type="entry name" value="Acyl_CoA_acyltransferase"/>
</dbReference>
<gene>
    <name evidence="2" type="ORF">K8V08_11705</name>
</gene>
<dbReference type="AlphaFoldDB" id="A0A921MFB1"/>
<protein>
    <submittedName>
        <fullName evidence="2">GNAT family N-acetyltransferase</fullName>
    </submittedName>
</protein>
<reference evidence="2" key="2">
    <citation type="submission" date="2021-09" db="EMBL/GenBank/DDBJ databases">
        <authorList>
            <person name="Gilroy R."/>
        </authorList>
    </citation>
    <scope>NUCLEOTIDE SEQUENCE</scope>
    <source>
        <strain evidence="2">ChiGjej5B5-7349</strain>
    </source>
</reference>
<name>A0A921MFB1_9MICO</name>